<feature type="domain" description="SMP-30/Gluconolactonase/LRE-like region" evidence="5">
    <location>
        <begin position="41"/>
        <end position="307"/>
    </location>
</feature>
<keyword evidence="3" id="KW-0862">Zinc</keyword>
<keyword evidence="3" id="KW-0479">Metal-binding</keyword>
<evidence type="ECO:0000256" key="2">
    <source>
        <dbReference type="PIRSR" id="PIRSR605511-1"/>
    </source>
</evidence>
<dbReference type="InterPro" id="IPR013658">
    <property type="entry name" value="SGL"/>
</dbReference>
<dbReference type="GO" id="GO:0004341">
    <property type="term" value="F:gluconolactonase activity"/>
    <property type="evidence" value="ECO:0007669"/>
    <property type="project" value="TreeGrafter"/>
</dbReference>
<feature type="binding site" evidence="3">
    <location>
        <position position="190"/>
    </location>
    <ligand>
        <name>a divalent metal cation</name>
        <dbReference type="ChEBI" id="CHEBI:60240"/>
    </ligand>
</feature>
<dbReference type="GO" id="GO:0019853">
    <property type="term" value="P:L-ascorbic acid biosynthetic process"/>
    <property type="evidence" value="ECO:0007669"/>
    <property type="project" value="TreeGrafter"/>
</dbReference>
<keyword evidence="4" id="KW-0732">Signal</keyword>
<evidence type="ECO:0000256" key="1">
    <source>
        <dbReference type="ARBA" id="ARBA00008853"/>
    </source>
</evidence>
<evidence type="ECO:0000259" key="5">
    <source>
        <dbReference type="Pfam" id="PF08450"/>
    </source>
</evidence>
<feature type="binding site" evidence="3">
    <location>
        <position position="43"/>
    </location>
    <ligand>
        <name>a divalent metal cation</name>
        <dbReference type="ChEBI" id="CHEBI:60240"/>
    </ligand>
</feature>
<dbReference type="AlphaFoldDB" id="W8BWX3"/>
<proteinExistence type="evidence at transcript level"/>
<feature type="signal peptide" evidence="4">
    <location>
        <begin position="1"/>
        <end position="26"/>
    </location>
</feature>
<feature type="binding site" evidence="3">
    <location>
        <position position="156"/>
    </location>
    <ligand>
        <name>substrate</name>
    </ligand>
</feature>
<comment type="similarity">
    <text evidence="1">Belongs to the SMP-30/CGR1 family.</text>
</comment>
<evidence type="ECO:0000256" key="3">
    <source>
        <dbReference type="PIRSR" id="PIRSR605511-2"/>
    </source>
</evidence>
<dbReference type="InterPro" id="IPR011042">
    <property type="entry name" value="6-blade_b-propeller_TolB-like"/>
</dbReference>
<feature type="chain" id="PRO_5004906798" evidence="4">
    <location>
        <begin position="27"/>
        <end position="338"/>
    </location>
</feature>
<dbReference type="PANTHER" id="PTHR10907:SF66">
    <property type="entry name" value="MIP34848P1-RELATED"/>
    <property type="match status" value="1"/>
</dbReference>
<feature type="binding site" evidence="3">
    <location>
        <position position="138"/>
    </location>
    <ligand>
        <name>substrate</name>
    </ligand>
</feature>
<feature type="non-terminal residue" evidence="6">
    <location>
        <position position="1"/>
    </location>
</feature>
<dbReference type="Pfam" id="PF08450">
    <property type="entry name" value="SGL"/>
    <property type="match status" value="1"/>
</dbReference>
<dbReference type="Gene3D" id="2.120.10.30">
    <property type="entry name" value="TolB, C-terminal domain"/>
    <property type="match status" value="1"/>
</dbReference>
<name>W8BWX3_CERCA</name>
<dbReference type="InterPro" id="IPR005511">
    <property type="entry name" value="SMP-30"/>
</dbReference>
<reference evidence="6" key="1">
    <citation type="submission" date="2013-07" db="EMBL/GenBank/DDBJ databases">
        <authorList>
            <person name="Geib S."/>
        </authorList>
    </citation>
    <scope>NUCLEOTIDE SEQUENCE</scope>
</reference>
<dbReference type="PANTHER" id="PTHR10907">
    <property type="entry name" value="REGUCALCIN"/>
    <property type="match status" value="1"/>
</dbReference>
<protein>
    <submittedName>
        <fullName evidence="6">Putative sugar lactone lactonase YvrE</fullName>
    </submittedName>
</protein>
<accession>W8BWX3</accession>
<comment type="cofactor">
    <cofactor evidence="3">
        <name>Zn(2+)</name>
        <dbReference type="ChEBI" id="CHEBI:29105"/>
    </cofactor>
    <text evidence="3">Binds 1 divalent metal cation per subunit.</text>
</comment>
<evidence type="ECO:0000313" key="6">
    <source>
        <dbReference type="EMBL" id="JAC05811.1"/>
    </source>
</evidence>
<feature type="active site" description="Proton donor/acceptor" evidence="2">
    <location>
        <position position="248"/>
    </location>
</feature>
<gene>
    <name evidence="6" type="primary">YVRE</name>
</gene>
<reference evidence="6" key="2">
    <citation type="journal article" date="2014" name="BMC Genomics">
        <title>A genomic perspective to assessing quality of mass-reared SIT flies used in Mediterranean fruit fly (Ceratitis capitata) eradication in California.</title>
        <authorList>
            <person name="Calla B."/>
            <person name="Hall B."/>
            <person name="Hou S."/>
            <person name="Geib S.M."/>
        </authorList>
    </citation>
    <scope>NUCLEOTIDE SEQUENCE</scope>
</reference>
<dbReference type="EMBL" id="GAMC01000745">
    <property type="protein sequence ID" value="JAC05811.1"/>
    <property type="molecule type" value="mRNA"/>
</dbReference>
<dbReference type="OrthoDB" id="423498at2759"/>
<dbReference type="PRINTS" id="PR01790">
    <property type="entry name" value="SMP30FAMILY"/>
</dbReference>
<organism evidence="6">
    <name type="scientific">Ceratitis capitata</name>
    <name type="common">Mediterranean fruit fly</name>
    <name type="synonym">Tephritis capitata</name>
    <dbReference type="NCBI Taxonomy" id="7213"/>
    <lineage>
        <taxon>Eukaryota</taxon>
        <taxon>Metazoa</taxon>
        <taxon>Ecdysozoa</taxon>
        <taxon>Arthropoda</taxon>
        <taxon>Hexapoda</taxon>
        <taxon>Insecta</taxon>
        <taxon>Pterygota</taxon>
        <taxon>Neoptera</taxon>
        <taxon>Endopterygota</taxon>
        <taxon>Diptera</taxon>
        <taxon>Brachycera</taxon>
        <taxon>Muscomorpha</taxon>
        <taxon>Tephritoidea</taxon>
        <taxon>Tephritidae</taxon>
        <taxon>Ceratitis</taxon>
        <taxon>Ceratitis</taxon>
    </lineage>
</organism>
<sequence>KMSKFAGGQHILLLALLICLYVCCDSANYQVETLNGTRVSMGEGPHWKYPNLYYADLDTGQVVRYDTITKRTYKCQIVNHRKVSFIIPYKNSDTLFAVGLNHLAAQIYWDGLATKCHVIKRLFEVETENPRDIHNCLNDAKCDSRGRLFTGTGNCDFDNAGVNDHGPYRNLYKFADGRLERILPNVNLSNGMAWNYKRKEYYYIDSGRNDIIQFDYDLETGRTANPKVVFHLDTSEFPPNFTGWIVMDGMTKDTAGYLYVVVHGTNKILKICTRKWRIVEHIETPCQFISSATFGGVTLRELYVTSVDLQNATTPCGKIFRIRGFTARGDPNESISDI</sequence>
<evidence type="ECO:0000256" key="4">
    <source>
        <dbReference type="SAM" id="SignalP"/>
    </source>
</evidence>
<feature type="binding site" evidence="3">
    <location>
        <position position="248"/>
    </location>
    <ligand>
        <name>a divalent metal cation</name>
        <dbReference type="ChEBI" id="CHEBI:60240"/>
    </ligand>
</feature>
<dbReference type="SUPFAM" id="SSF63829">
    <property type="entry name" value="Calcium-dependent phosphotriesterase"/>
    <property type="match status" value="1"/>
</dbReference>
<dbReference type="GO" id="GO:0005509">
    <property type="term" value="F:calcium ion binding"/>
    <property type="evidence" value="ECO:0007669"/>
    <property type="project" value="TreeGrafter"/>
</dbReference>